<name>A0ABD5T345_9EURY</name>
<dbReference type="EMBL" id="JBHSWT010000554">
    <property type="protein sequence ID" value="MFC6771901.1"/>
    <property type="molecule type" value="Genomic_DNA"/>
</dbReference>
<proteinExistence type="predicted"/>
<sequence>MSDVDRSIRVRAFLEQWLSVLLIAAVVLAAVGGWWSYQVHASPEVERDSVTVGQWSESTAFDHSSVVINDSLVFEEGERVRNRPVYYVNLAEELDVTYAYAHTADEGSVDVTTDVRLVYRGVEGEDVLWQYAEPLASGSDEGVTADENHTVDATVDIDEVFANIDTIERQLGAAGTIEIRVVATSSVEGTLSGQSVSATYESAMPITVTQQTLRVLETETIDESSQQTDTIERVVEPSGLEAAGSVLVFVVGLVGTGGLLIARRRDLIGLSPDEGEILEIHQQEQEFSEWITRGTFPSEREYEATILVDDLEGLVDVAIDTNKRVIKDEQLGVSTVLDGDYVYVYVRPDSPAEDWLVNYADMTMDEFEQFEG</sequence>
<accession>A0ABD5T345</accession>
<protein>
    <submittedName>
        <fullName evidence="2">DUF5305 domain-containing protein</fullName>
    </submittedName>
</protein>
<evidence type="ECO:0000313" key="3">
    <source>
        <dbReference type="Proteomes" id="UP001596274"/>
    </source>
</evidence>
<dbReference type="Proteomes" id="UP001596274">
    <property type="component" value="Unassembled WGS sequence"/>
</dbReference>
<feature type="transmembrane region" description="Helical" evidence="1">
    <location>
        <begin position="12"/>
        <end position="37"/>
    </location>
</feature>
<keyword evidence="1" id="KW-0812">Transmembrane</keyword>
<comment type="caution">
    <text evidence="2">The sequence shown here is derived from an EMBL/GenBank/DDBJ whole genome shotgun (WGS) entry which is preliminary data.</text>
</comment>
<keyword evidence="1" id="KW-0472">Membrane</keyword>
<dbReference type="Pfam" id="PF17231">
    <property type="entry name" value="DUF5305"/>
    <property type="match status" value="1"/>
</dbReference>
<reference evidence="2 3" key="1">
    <citation type="journal article" date="2019" name="Int. J. Syst. Evol. Microbiol.">
        <title>The Global Catalogue of Microorganisms (GCM) 10K type strain sequencing project: providing services to taxonomists for standard genome sequencing and annotation.</title>
        <authorList>
            <consortium name="The Broad Institute Genomics Platform"/>
            <consortium name="The Broad Institute Genome Sequencing Center for Infectious Disease"/>
            <person name="Wu L."/>
            <person name="Ma J."/>
        </authorList>
    </citation>
    <scope>NUCLEOTIDE SEQUENCE [LARGE SCALE GENOMIC DNA]</scope>
    <source>
        <strain evidence="2 3">PJ61</strain>
    </source>
</reference>
<dbReference type="InterPro" id="IPR035185">
    <property type="entry name" value="DUF5305"/>
</dbReference>
<keyword evidence="1" id="KW-1133">Transmembrane helix</keyword>
<keyword evidence="3" id="KW-1185">Reference proteome</keyword>
<gene>
    <name evidence="2" type="ORF">ACFQDD_10295</name>
</gene>
<dbReference type="AlphaFoldDB" id="A0ABD5T345"/>
<evidence type="ECO:0000313" key="2">
    <source>
        <dbReference type="EMBL" id="MFC6771901.1"/>
    </source>
</evidence>
<evidence type="ECO:0000256" key="1">
    <source>
        <dbReference type="SAM" id="Phobius"/>
    </source>
</evidence>
<organism evidence="2 3">
    <name type="scientific">Halorubrum pallidum</name>
    <dbReference type="NCBI Taxonomy" id="1526114"/>
    <lineage>
        <taxon>Archaea</taxon>
        <taxon>Methanobacteriati</taxon>
        <taxon>Methanobacteriota</taxon>
        <taxon>Stenosarchaea group</taxon>
        <taxon>Halobacteria</taxon>
        <taxon>Halobacteriales</taxon>
        <taxon>Haloferacaceae</taxon>
        <taxon>Halorubrum</taxon>
    </lineage>
</organism>